<dbReference type="EMBL" id="JAVEPI010000002">
    <property type="protein sequence ID" value="KAK1443282.1"/>
    <property type="molecule type" value="Genomic_DNA"/>
</dbReference>
<accession>A0AAD8PE47</accession>
<comment type="caution">
    <text evidence="2">The sequence shown here is derived from an EMBL/GenBank/DDBJ whole genome shotgun (WGS) entry which is preliminary data.</text>
</comment>
<dbReference type="PROSITE" id="PS51286">
    <property type="entry name" value="RAP"/>
    <property type="match status" value="1"/>
</dbReference>
<evidence type="ECO:0000259" key="1">
    <source>
        <dbReference type="PROSITE" id="PS51286"/>
    </source>
</evidence>
<dbReference type="InterPro" id="IPR013584">
    <property type="entry name" value="RAP"/>
</dbReference>
<organism evidence="2 3">
    <name type="scientific">Babesia gibsoni</name>
    <dbReference type="NCBI Taxonomy" id="33632"/>
    <lineage>
        <taxon>Eukaryota</taxon>
        <taxon>Sar</taxon>
        <taxon>Alveolata</taxon>
        <taxon>Apicomplexa</taxon>
        <taxon>Aconoidasida</taxon>
        <taxon>Piroplasmida</taxon>
        <taxon>Babesiidae</taxon>
        <taxon>Babesia</taxon>
    </lineage>
</organism>
<gene>
    <name evidence="2" type="ORF">BgAZ_201580</name>
</gene>
<keyword evidence="3" id="KW-1185">Reference proteome</keyword>
<dbReference type="InterPro" id="IPR049235">
    <property type="entry name" value="DUF6832"/>
</dbReference>
<dbReference type="Pfam" id="PF20725">
    <property type="entry name" value="DUF6832"/>
    <property type="match status" value="1"/>
</dbReference>
<evidence type="ECO:0000313" key="3">
    <source>
        <dbReference type="Proteomes" id="UP001230268"/>
    </source>
</evidence>
<protein>
    <recommendedName>
        <fullName evidence="1">RAP domain-containing protein</fullName>
    </recommendedName>
</protein>
<evidence type="ECO:0000313" key="2">
    <source>
        <dbReference type="EMBL" id="KAK1443282.1"/>
    </source>
</evidence>
<dbReference type="Pfam" id="PF20724">
    <property type="entry name" value="DUF6831"/>
    <property type="match status" value="1"/>
</dbReference>
<proteinExistence type="predicted"/>
<reference evidence="2" key="1">
    <citation type="submission" date="2023-08" db="EMBL/GenBank/DDBJ databases">
        <title>Draft sequence of the Babesia gibsoni genome.</title>
        <authorList>
            <person name="Yamagishi J.Y."/>
            <person name="Xuan X.X."/>
        </authorList>
    </citation>
    <scope>NUCLEOTIDE SEQUENCE</scope>
    <source>
        <strain evidence="2">Azabu</strain>
    </source>
</reference>
<sequence>MLRLSSRLLGLQSHVATGQIATREYLESFEPKSLRRLKVFDSTPPDDIRRVYFEKLTSHYSNPRSILNYIAVDDYPSYSWLVRCLCQLGNAFSFNSFWSPSDRQSLVSLPLFKYLIFDLIERKRFIHPRHAPRMLFALTALDYRCWPLLSDILSIVENHREVSFAVYNAHSLKHWRLSALSVMIYCSVYMGLNEQPNGGNSSGNVVDLLFNEVLHRDPSDASIFDWALLSYSLLLTNRYEWPSPSESVLPIFLERLCSKLTAETLPLSGWMQYIMYLTLYCTDIEKPANEYEIKKSIPFAFQESLHKRWLNEILIHAQPQGSEQLQKDVDTILEGLDIKEGLINCSVGRADDEQHCLFTGHLFPNRRLCLEYNYMKAKSNGEPVESGLISFRRRIFKKCGYNVAVIHKCQWDTLSLRDKEEQLLRILSVFPVIQGEEYDAVPKSLEFSEHSNIKHLKHLRPQITCWPPDKITV</sequence>
<feature type="domain" description="RAP" evidence="1">
    <location>
        <begin position="368"/>
        <end position="426"/>
    </location>
</feature>
<dbReference type="AlphaFoldDB" id="A0AAD8PE47"/>
<name>A0AAD8PE47_BABGI</name>
<dbReference type="Proteomes" id="UP001230268">
    <property type="component" value="Unassembled WGS sequence"/>
</dbReference>